<organism evidence="2 3">
    <name type="scientific">Halovivax asiaticus JCM 14624</name>
    <dbReference type="NCBI Taxonomy" id="1227490"/>
    <lineage>
        <taxon>Archaea</taxon>
        <taxon>Methanobacteriati</taxon>
        <taxon>Methanobacteriota</taxon>
        <taxon>Stenosarchaea group</taxon>
        <taxon>Halobacteria</taxon>
        <taxon>Halobacteriales</taxon>
        <taxon>Natrialbaceae</taxon>
        <taxon>Halovivax</taxon>
    </lineage>
</organism>
<dbReference type="Proteomes" id="UP000011560">
    <property type="component" value="Unassembled WGS sequence"/>
</dbReference>
<reference evidence="2 3" key="1">
    <citation type="journal article" date="2014" name="PLoS Genet.">
        <title>Phylogenetically driven sequencing of extremely halophilic archaea reveals strategies for static and dynamic osmo-response.</title>
        <authorList>
            <person name="Becker E.A."/>
            <person name="Seitzer P.M."/>
            <person name="Tritt A."/>
            <person name="Larsen D."/>
            <person name="Krusor M."/>
            <person name="Yao A.I."/>
            <person name="Wu D."/>
            <person name="Madern D."/>
            <person name="Eisen J.A."/>
            <person name="Darling A.E."/>
            <person name="Facciotti M.T."/>
        </authorList>
    </citation>
    <scope>NUCLEOTIDE SEQUENCE [LARGE SCALE GENOMIC DNA]</scope>
    <source>
        <strain evidence="2 3">JCM 14624</strain>
    </source>
</reference>
<name>M0BWS3_9EURY</name>
<dbReference type="EMBL" id="AOIQ01000004">
    <property type="protein sequence ID" value="ELZ14104.1"/>
    <property type="molecule type" value="Genomic_DNA"/>
</dbReference>
<feature type="transmembrane region" description="Helical" evidence="1">
    <location>
        <begin position="43"/>
        <end position="65"/>
    </location>
</feature>
<proteinExistence type="predicted"/>
<protein>
    <submittedName>
        <fullName evidence="2">Uncharacterized protein</fullName>
    </submittedName>
</protein>
<dbReference type="RefSeq" id="WP_007696467.1">
    <property type="nucleotide sequence ID" value="NZ_AOIQ01000004.1"/>
</dbReference>
<keyword evidence="3" id="KW-1185">Reference proteome</keyword>
<keyword evidence="1" id="KW-0812">Transmembrane</keyword>
<evidence type="ECO:0000313" key="2">
    <source>
        <dbReference type="EMBL" id="ELZ14104.1"/>
    </source>
</evidence>
<comment type="caution">
    <text evidence="2">The sequence shown here is derived from an EMBL/GenBank/DDBJ whole genome shotgun (WGS) entry which is preliminary data.</text>
</comment>
<feature type="transmembrane region" description="Helical" evidence="1">
    <location>
        <begin position="12"/>
        <end position="31"/>
    </location>
</feature>
<evidence type="ECO:0000256" key="1">
    <source>
        <dbReference type="SAM" id="Phobius"/>
    </source>
</evidence>
<keyword evidence="1" id="KW-1133">Transmembrane helix</keyword>
<dbReference type="AlphaFoldDB" id="M0BWS3"/>
<evidence type="ECO:0000313" key="3">
    <source>
        <dbReference type="Proteomes" id="UP000011560"/>
    </source>
</evidence>
<sequence length="76" mass="7633">MQTQTTARRVGGALGVLTVVGTIVLGAYGALSGYALDPSTIQPAAAVLMGVIVFVAVALAAVVGARGGSWLETPYW</sequence>
<accession>M0BWS3</accession>
<gene>
    <name evidence="2" type="ORF">C479_00899</name>
</gene>
<keyword evidence="1" id="KW-0472">Membrane</keyword>